<keyword evidence="8" id="KW-1185">Reference proteome</keyword>
<dbReference type="EMBL" id="BSNF01000001">
    <property type="protein sequence ID" value="GLQ06052.1"/>
    <property type="molecule type" value="Genomic_DNA"/>
</dbReference>
<organism evidence="7 8">
    <name type="scientific">Sneathiella chinensis</name>
    <dbReference type="NCBI Taxonomy" id="349750"/>
    <lineage>
        <taxon>Bacteria</taxon>
        <taxon>Pseudomonadati</taxon>
        <taxon>Pseudomonadota</taxon>
        <taxon>Alphaproteobacteria</taxon>
        <taxon>Sneathiellales</taxon>
        <taxon>Sneathiellaceae</taxon>
        <taxon>Sneathiella</taxon>
    </lineage>
</organism>
<dbReference type="InterPro" id="IPR036909">
    <property type="entry name" value="Cyt_c-like_dom_sf"/>
</dbReference>
<reference evidence="7" key="2">
    <citation type="submission" date="2023-01" db="EMBL/GenBank/DDBJ databases">
        <title>Draft genome sequence of Sneathiella chinensis strain NBRC 103408.</title>
        <authorList>
            <person name="Sun Q."/>
            <person name="Mori K."/>
        </authorList>
    </citation>
    <scope>NUCLEOTIDE SEQUENCE</scope>
    <source>
        <strain evidence="7">NBRC 103408</strain>
    </source>
</reference>
<evidence type="ECO:0000313" key="8">
    <source>
        <dbReference type="Proteomes" id="UP001161409"/>
    </source>
</evidence>
<feature type="signal peptide" evidence="5">
    <location>
        <begin position="1"/>
        <end position="25"/>
    </location>
</feature>
<name>A0ABQ5U1P8_9PROT</name>
<protein>
    <recommendedName>
        <fullName evidence="6">Cytochrome c domain-containing protein</fullName>
    </recommendedName>
</protein>
<accession>A0ABQ5U1P8</accession>
<gene>
    <name evidence="7" type="ORF">GCM10007924_12730</name>
</gene>
<evidence type="ECO:0000256" key="5">
    <source>
        <dbReference type="SAM" id="SignalP"/>
    </source>
</evidence>
<evidence type="ECO:0000256" key="1">
    <source>
        <dbReference type="ARBA" id="ARBA00022617"/>
    </source>
</evidence>
<dbReference type="Proteomes" id="UP001161409">
    <property type="component" value="Unassembled WGS sequence"/>
</dbReference>
<keyword evidence="5" id="KW-0732">Signal</keyword>
<evidence type="ECO:0000256" key="2">
    <source>
        <dbReference type="ARBA" id="ARBA00022723"/>
    </source>
</evidence>
<dbReference type="SUPFAM" id="SSF46626">
    <property type="entry name" value="Cytochrome c"/>
    <property type="match status" value="1"/>
</dbReference>
<feature type="chain" id="PRO_5045947719" description="Cytochrome c domain-containing protein" evidence="5">
    <location>
        <begin position="26"/>
        <end position="139"/>
    </location>
</feature>
<sequence length="139" mass="14824">MKLPKWAMGAALGAALVGGYFYFTASPAPQNTAGGPMINVTEPTLDRTAEAGKMVFNKNCASCHGQSASGKNGLAPPLIHKIYEPGHHGDGAFFRAVRAGVRQHHWTFGNMPAIEGLSDQEIALIIRYVRTVQSANGIF</sequence>
<dbReference type="InterPro" id="IPR009056">
    <property type="entry name" value="Cyt_c-like_dom"/>
</dbReference>
<dbReference type="RefSeq" id="WP_206374367.1">
    <property type="nucleotide sequence ID" value="NZ_BSNF01000001.1"/>
</dbReference>
<dbReference type="PANTHER" id="PTHR35008">
    <property type="entry name" value="BLL4482 PROTEIN-RELATED"/>
    <property type="match status" value="1"/>
</dbReference>
<evidence type="ECO:0000256" key="4">
    <source>
        <dbReference type="PROSITE-ProRule" id="PRU00433"/>
    </source>
</evidence>
<proteinExistence type="predicted"/>
<evidence type="ECO:0000313" key="7">
    <source>
        <dbReference type="EMBL" id="GLQ06052.1"/>
    </source>
</evidence>
<dbReference type="InterPro" id="IPR051459">
    <property type="entry name" value="Cytochrome_c-type_DH"/>
</dbReference>
<dbReference type="Gene3D" id="1.10.760.10">
    <property type="entry name" value="Cytochrome c-like domain"/>
    <property type="match status" value="1"/>
</dbReference>
<dbReference type="PANTHER" id="PTHR35008:SF8">
    <property type="entry name" value="ALCOHOL DEHYDROGENASE CYTOCHROME C SUBUNIT"/>
    <property type="match status" value="1"/>
</dbReference>
<comment type="caution">
    <text evidence="7">The sequence shown here is derived from an EMBL/GenBank/DDBJ whole genome shotgun (WGS) entry which is preliminary data.</text>
</comment>
<feature type="domain" description="Cytochrome c" evidence="6">
    <location>
        <begin position="47"/>
        <end position="133"/>
    </location>
</feature>
<keyword evidence="3 4" id="KW-0408">Iron</keyword>
<evidence type="ECO:0000256" key="3">
    <source>
        <dbReference type="ARBA" id="ARBA00023004"/>
    </source>
</evidence>
<keyword evidence="2 4" id="KW-0479">Metal-binding</keyword>
<reference evidence="7" key="1">
    <citation type="journal article" date="2014" name="Int. J. Syst. Evol. Microbiol.">
        <title>Complete genome of a new Firmicutes species belonging to the dominant human colonic microbiota ('Ruminococcus bicirculans') reveals two chromosomes and a selective capacity to utilize plant glucans.</title>
        <authorList>
            <consortium name="NISC Comparative Sequencing Program"/>
            <person name="Wegmann U."/>
            <person name="Louis P."/>
            <person name="Goesmann A."/>
            <person name="Henrissat B."/>
            <person name="Duncan S.H."/>
            <person name="Flint H.J."/>
        </authorList>
    </citation>
    <scope>NUCLEOTIDE SEQUENCE</scope>
    <source>
        <strain evidence="7">NBRC 103408</strain>
    </source>
</reference>
<dbReference type="PROSITE" id="PS51007">
    <property type="entry name" value="CYTC"/>
    <property type="match status" value="1"/>
</dbReference>
<evidence type="ECO:0000259" key="6">
    <source>
        <dbReference type="PROSITE" id="PS51007"/>
    </source>
</evidence>
<keyword evidence="1 4" id="KW-0349">Heme</keyword>
<dbReference type="Pfam" id="PF00034">
    <property type="entry name" value="Cytochrom_C"/>
    <property type="match status" value="1"/>
</dbReference>